<dbReference type="RefSeq" id="WP_145224253.1">
    <property type="nucleotide sequence ID" value="NZ_CP036343.1"/>
</dbReference>
<gene>
    <name evidence="1" type="ORF">Pan161_07840</name>
</gene>
<dbReference type="AlphaFoldDB" id="A0A517V823"/>
<proteinExistence type="predicted"/>
<name>A0A517V823_9PLAN</name>
<evidence type="ECO:0000313" key="2">
    <source>
        <dbReference type="Proteomes" id="UP000316855"/>
    </source>
</evidence>
<evidence type="ECO:0000313" key="1">
    <source>
        <dbReference type="EMBL" id="QDT89158.1"/>
    </source>
</evidence>
<sequence>MRPADDEARQVPEGLLSEPLTLKALAQLFKTNRNKMKSMLTHMAGAEPFAGKWRVPLMKCPPQYFTDRNISTFNAIECHPLHRLSTEKQKNDEN</sequence>
<dbReference type="KEGG" id="gax:Pan161_07840"/>
<dbReference type="Proteomes" id="UP000316855">
    <property type="component" value="Chromosome"/>
</dbReference>
<dbReference type="EMBL" id="CP036343">
    <property type="protein sequence ID" value="QDT89158.1"/>
    <property type="molecule type" value="Genomic_DNA"/>
</dbReference>
<keyword evidence="2" id="KW-1185">Reference proteome</keyword>
<accession>A0A517V823</accession>
<organism evidence="1 2">
    <name type="scientific">Gimesia algae</name>
    <dbReference type="NCBI Taxonomy" id="2527971"/>
    <lineage>
        <taxon>Bacteria</taxon>
        <taxon>Pseudomonadati</taxon>
        <taxon>Planctomycetota</taxon>
        <taxon>Planctomycetia</taxon>
        <taxon>Planctomycetales</taxon>
        <taxon>Planctomycetaceae</taxon>
        <taxon>Gimesia</taxon>
    </lineage>
</organism>
<reference evidence="1 2" key="1">
    <citation type="submission" date="2019-02" db="EMBL/GenBank/DDBJ databases">
        <title>Deep-cultivation of Planctomycetes and their phenomic and genomic characterization uncovers novel biology.</title>
        <authorList>
            <person name="Wiegand S."/>
            <person name="Jogler M."/>
            <person name="Boedeker C."/>
            <person name="Pinto D."/>
            <person name="Vollmers J."/>
            <person name="Rivas-Marin E."/>
            <person name="Kohn T."/>
            <person name="Peeters S.H."/>
            <person name="Heuer A."/>
            <person name="Rast P."/>
            <person name="Oberbeckmann S."/>
            <person name="Bunk B."/>
            <person name="Jeske O."/>
            <person name="Meyerdierks A."/>
            <person name="Storesund J.E."/>
            <person name="Kallscheuer N."/>
            <person name="Luecker S."/>
            <person name="Lage O.M."/>
            <person name="Pohl T."/>
            <person name="Merkel B.J."/>
            <person name="Hornburger P."/>
            <person name="Mueller R.-W."/>
            <person name="Bruemmer F."/>
            <person name="Labrenz M."/>
            <person name="Spormann A.M."/>
            <person name="Op den Camp H."/>
            <person name="Overmann J."/>
            <person name="Amann R."/>
            <person name="Jetten M.S.M."/>
            <person name="Mascher T."/>
            <person name="Medema M.H."/>
            <person name="Devos D.P."/>
            <person name="Kaster A.-K."/>
            <person name="Ovreas L."/>
            <person name="Rohde M."/>
            <person name="Galperin M.Y."/>
            <person name="Jogler C."/>
        </authorList>
    </citation>
    <scope>NUCLEOTIDE SEQUENCE [LARGE SCALE GENOMIC DNA]</scope>
    <source>
        <strain evidence="1 2">Pan161</strain>
    </source>
</reference>
<protein>
    <submittedName>
        <fullName evidence="1">Uncharacterized protein</fullName>
    </submittedName>
</protein>